<dbReference type="InParanoid" id="A0A218ZG45"/>
<evidence type="ECO:0000313" key="2">
    <source>
        <dbReference type="EMBL" id="OWP07039.1"/>
    </source>
</evidence>
<comment type="caution">
    <text evidence="2">The sequence shown here is derived from an EMBL/GenBank/DDBJ whole genome shotgun (WGS) entry which is preliminary data.</text>
</comment>
<dbReference type="Pfam" id="PF00314">
    <property type="entry name" value="Thaumatin"/>
    <property type="match status" value="1"/>
</dbReference>
<gene>
    <name evidence="2" type="ORF">B2J93_7773</name>
</gene>
<evidence type="ECO:0008006" key="4">
    <source>
        <dbReference type="Google" id="ProtNLM"/>
    </source>
</evidence>
<dbReference type="Gene3D" id="2.60.110.10">
    <property type="entry name" value="Thaumatin"/>
    <property type="match status" value="1"/>
</dbReference>
<dbReference type="OrthoDB" id="430315at2759"/>
<dbReference type="STRING" id="503106.A0A218ZG45"/>
<dbReference type="Proteomes" id="UP000242519">
    <property type="component" value="Unassembled WGS sequence"/>
</dbReference>
<proteinExistence type="predicted"/>
<dbReference type="AlphaFoldDB" id="A0A218ZG45"/>
<dbReference type="SMART" id="SM00205">
    <property type="entry name" value="THN"/>
    <property type="match status" value="1"/>
</dbReference>
<accession>A0A218ZG45</accession>
<feature type="signal peptide" evidence="1">
    <location>
        <begin position="1"/>
        <end position="31"/>
    </location>
</feature>
<organism evidence="2 3">
    <name type="scientific">Diplocarpon coronariae</name>
    <dbReference type="NCBI Taxonomy" id="2795749"/>
    <lineage>
        <taxon>Eukaryota</taxon>
        <taxon>Fungi</taxon>
        <taxon>Dikarya</taxon>
        <taxon>Ascomycota</taxon>
        <taxon>Pezizomycotina</taxon>
        <taxon>Leotiomycetes</taxon>
        <taxon>Helotiales</taxon>
        <taxon>Drepanopezizaceae</taxon>
        <taxon>Diplocarpon</taxon>
    </lineage>
</organism>
<dbReference type="InterPro" id="IPR037176">
    <property type="entry name" value="Osmotin/thaumatin-like_sf"/>
</dbReference>
<evidence type="ECO:0000256" key="1">
    <source>
        <dbReference type="SAM" id="SignalP"/>
    </source>
</evidence>
<keyword evidence="1" id="KW-0732">Signal</keyword>
<evidence type="ECO:0000313" key="3">
    <source>
        <dbReference type="Proteomes" id="UP000242519"/>
    </source>
</evidence>
<name>A0A218ZG45_9HELO</name>
<sequence>MHLANRSREERKSSTLLAALLFLSIAPTASSYTTNPYFAKNANPNPRPVRAGPPLKRDSVPLKVSNLCEQTIWPGIGTQAGTGAGTGGFELASGGVKELTVSGDWQGRVWGRTNCSFNELGTGASNLNGNNGAGAACTTGDCGVAILTIPWGETPVTLAELDLAGGSGGDQVFYDISLVDGYNLPLQIIFIPGDNPKLQDIPPNLTNCACIATAGWLAPPADSGVSGNSTTDAYPLPYESKYTNDKVADWCPWDLQKAQPTKPGDGVYPYPDDNIQRPVFDPCLSACSKSNSPEDCCTGSFNDPKVCKPNLYATSAKAVCPDAYSYAFDDQTSTFIIPSGGGWEIQFCPPGRSTNILATFKQQMQDLSQAGKMSKAIAADCMNMTIIEQGAANSGAQEKRVDGRSLSLGALVVVVAWAVLW</sequence>
<dbReference type="PROSITE" id="PS51367">
    <property type="entry name" value="THAUMATIN_2"/>
    <property type="match status" value="1"/>
</dbReference>
<protein>
    <recommendedName>
        <fullName evidence="4">Thaumatin family protein</fullName>
    </recommendedName>
</protein>
<dbReference type="SUPFAM" id="SSF49870">
    <property type="entry name" value="Osmotin, thaumatin-like protein"/>
    <property type="match status" value="1"/>
</dbReference>
<reference evidence="2 3" key="1">
    <citation type="submission" date="2017-04" db="EMBL/GenBank/DDBJ databases">
        <title>Draft genome sequence of Marssonina coronaria NL1: causal agent of apple blotch.</title>
        <authorList>
            <person name="Cheng Q."/>
        </authorList>
    </citation>
    <scope>NUCLEOTIDE SEQUENCE [LARGE SCALE GENOMIC DNA]</scope>
    <source>
        <strain evidence="2 3">NL1</strain>
    </source>
</reference>
<feature type="chain" id="PRO_5013121072" description="Thaumatin family protein" evidence="1">
    <location>
        <begin position="32"/>
        <end position="421"/>
    </location>
</feature>
<keyword evidence="3" id="KW-1185">Reference proteome</keyword>
<dbReference type="InterPro" id="IPR001938">
    <property type="entry name" value="Thaumatin"/>
</dbReference>
<dbReference type="PANTHER" id="PTHR31048">
    <property type="entry name" value="OS03G0233200 PROTEIN"/>
    <property type="match status" value="1"/>
</dbReference>
<dbReference type="EMBL" id="MZNU01000022">
    <property type="protein sequence ID" value="OWP07039.1"/>
    <property type="molecule type" value="Genomic_DNA"/>
</dbReference>